<sequence length="554" mass="60995">MINLLVNILVALSFDFNLPDTSTAGQAVNLRIEARDNDALVDTFNAVGFLELETPFGTSSSYLSPYTVTFINGISTSTVSFFCAGYVRLKLSFPGMDSTWYSQYFTVLPAQYSKINILFPGDSLRPLEGIIHSAPLVFSVEEYVPVQIVYSDAYYNIIPGQRDSLSLMLWDTLGQNPYASFSPYASGGFTTRDTVILQARRASQYAYLIASSQNFQDTTDYVYFTPASPARVVLLFPGETYTPGNPAAGKTGLSQNQYAGNDFQLTVILTDIFHNRVLSPGVYAQDTVKFVASPGSGVSINPLREFGDSTKLSYIANFAYPGTYWVTAYVEGTSLSPDSSSVIVTQRPDIISLTASKVIIRSNEIDTIFAKVTTQSGYPISGQEVRFSIIGGSGTLIPLISYTNIQGTAYTILNPGSGGQFITVKGETDSLSDTIRIEVLESREDTMTLFADSLYFYPSPLNSDNKVSNIEYLLPNSITKVEIRIFDPFGHLVFSKTMYQGEEGAIPGTWNRITWDGKNNHGKKVQSGMYILTLSAYRNSQKIKSLKKRIGVLW</sequence>
<gene>
    <name evidence="2" type="ORF">ENL43_01590</name>
</gene>
<dbReference type="InterPro" id="IPR008964">
    <property type="entry name" value="Invasin/intimin_cell_adhesion"/>
</dbReference>
<evidence type="ECO:0000313" key="2">
    <source>
        <dbReference type="EMBL" id="HHF53041.1"/>
    </source>
</evidence>
<dbReference type="Gene3D" id="2.60.40.4070">
    <property type="match status" value="1"/>
</dbReference>
<dbReference type="Pfam" id="PF13860">
    <property type="entry name" value="FlgD_ig"/>
    <property type="match status" value="1"/>
</dbReference>
<name>A0A7V5LUF6_UNCW3</name>
<dbReference type="Proteomes" id="UP000886050">
    <property type="component" value="Unassembled WGS sequence"/>
</dbReference>
<proteinExistence type="predicted"/>
<feature type="domain" description="FlgD/Vpr Ig-like" evidence="1">
    <location>
        <begin position="467"/>
        <end position="538"/>
    </location>
</feature>
<comment type="caution">
    <text evidence="2">The sequence shown here is derived from an EMBL/GenBank/DDBJ whole genome shotgun (WGS) entry which is preliminary data.</text>
</comment>
<accession>A0A7V5LUF6</accession>
<protein>
    <recommendedName>
        <fullName evidence="1">FlgD/Vpr Ig-like domain-containing protein</fullName>
    </recommendedName>
</protein>
<dbReference type="InterPro" id="IPR025965">
    <property type="entry name" value="FlgD/Vpr_Ig-like"/>
</dbReference>
<organism evidence="2">
    <name type="scientific">candidate division WOR-3 bacterium</name>
    <dbReference type="NCBI Taxonomy" id="2052148"/>
    <lineage>
        <taxon>Bacteria</taxon>
        <taxon>Bacteria division WOR-3</taxon>
    </lineage>
</organism>
<dbReference type="AlphaFoldDB" id="A0A7V5LUF6"/>
<dbReference type="SUPFAM" id="SSF49373">
    <property type="entry name" value="Invasin/intimin cell-adhesion fragments"/>
    <property type="match status" value="1"/>
</dbReference>
<evidence type="ECO:0000259" key="1">
    <source>
        <dbReference type="Pfam" id="PF13860"/>
    </source>
</evidence>
<dbReference type="EMBL" id="DRTX01000089">
    <property type="protein sequence ID" value="HHF53041.1"/>
    <property type="molecule type" value="Genomic_DNA"/>
</dbReference>
<reference evidence="2" key="1">
    <citation type="journal article" date="2020" name="mSystems">
        <title>Genome- and Community-Level Interaction Insights into Carbon Utilization and Element Cycling Functions of Hydrothermarchaeota in Hydrothermal Sediment.</title>
        <authorList>
            <person name="Zhou Z."/>
            <person name="Liu Y."/>
            <person name="Xu W."/>
            <person name="Pan J."/>
            <person name="Luo Z.H."/>
            <person name="Li M."/>
        </authorList>
    </citation>
    <scope>NUCLEOTIDE SEQUENCE [LARGE SCALE GENOMIC DNA]</scope>
    <source>
        <strain evidence="2">HyVt-96</strain>
    </source>
</reference>